<dbReference type="Pfam" id="PF07679">
    <property type="entry name" value="I-set"/>
    <property type="match status" value="2"/>
</dbReference>
<dbReference type="InterPro" id="IPR007110">
    <property type="entry name" value="Ig-like_dom"/>
</dbReference>
<feature type="domain" description="Ig-like" evidence="6">
    <location>
        <begin position="129"/>
        <end position="221"/>
    </location>
</feature>
<dbReference type="SUPFAM" id="SSF48726">
    <property type="entry name" value="Immunoglobulin"/>
    <property type="match status" value="3"/>
</dbReference>
<evidence type="ECO:0000313" key="8">
    <source>
        <dbReference type="Proteomes" id="UP000694941"/>
    </source>
</evidence>
<dbReference type="InterPro" id="IPR003598">
    <property type="entry name" value="Ig_sub2"/>
</dbReference>
<dbReference type="SMART" id="SM00409">
    <property type="entry name" value="IG"/>
    <property type="match status" value="3"/>
</dbReference>
<dbReference type="PROSITE" id="PS50853">
    <property type="entry name" value="FN3"/>
    <property type="match status" value="1"/>
</dbReference>
<evidence type="ECO:0000259" key="6">
    <source>
        <dbReference type="PROSITE" id="PS50835"/>
    </source>
</evidence>
<evidence type="ECO:0000256" key="3">
    <source>
        <dbReference type="ARBA" id="ARBA00023157"/>
    </source>
</evidence>
<dbReference type="InterPro" id="IPR036179">
    <property type="entry name" value="Ig-like_dom_sf"/>
</dbReference>
<gene>
    <name evidence="9" type="primary">LOC111087509</name>
</gene>
<proteinExistence type="predicted"/>
<sequence length="371" mass="41909">MMASITISNDKQRIRRPLCLWIWLLPVVSCQVIPEVTPFLEDVRLHRGQRYQLTCSASQGSPPLTFQWLKDRVALRDTSQLTIRRLDVFSSMLVIEAVREEYAGNYTCVVSNSAGEDTYTTQLHVLVPPRWIREPYDVSGVVGQSVTLECNVGGFPIPTVSWTRTQGFTSDEKTTVLRKHWRVTEYGDLITRNLEKDDRGFYTCEAFNGVGEGVRKTIRLEVQVPPAIQPIPSVVTVTREESIRLMCNVTGDRPLIVSWKKDGISLGSSSHRVQISELSTVGGVLLELSLEESTRTDSGVYTCIATNNYGERSIRTVVNVQEPPGPPENLNAINVWSRTIRVTWSPSYSGRSPVIRYILQYWKEDVERNVS</sequence>
<dbReference type="InterPro" id="IPR036116">
    <property type="entry name" value="FN3_sf"/>
</dbReference>
<keyword evidence="4" id="KW-0393">Immunoglobulin domain</keyword>
<dbReference type="PROSITE" id="PS50835">
    <property type="entry name" value="IG_LIKE"/>
    <property type="match status" value="3"/>
</dbReference>
<feature type="domain" description="Ig-like" evidence="6">
    <location>
        <begin position="226"/>
        <end position="319"/>
    </location>
</feature>
<evidence type="ECO:0000259" key="7">
    <source>
        <dbReference type="PROSITE" id="PS50853"/>
    </source>
</evidence>
<organism evidence="8 9">
    <name type="scientific">Limulus polyphemus</name>
    <name type="common">Atlantic horseshoe crab</name>
    <dbReference type="NCBI Taxonomy" id="6850"/>
    <lineage>
        <taxon>Eukaryota</taxon>
        <taxon>Metazoa</taxon>
        <taxon>Ecdysozoa</taxon>
        <taxon>Arthropoda</taxon>
        <taxon>Chelicerata</taxon>
        <taxon>Merostomata</taxon>
        <taxon>Xiphosura</taxon>
        <taxon>Limulidae</taxon>
        <taxon>Limulus</taxon>
    </lineage>
</organism>
<keyword evidence="2" id="KW-0677">Repeat</keyword>
<dbReference type="SUPFAM" id="SSF49265">
    <property type="entry name" value="Fibronectin type III"/>
    <property type="match status" value="1"/>
</dbReference>
<reference evidence="9" key="1">
    <citation type="submission" date="2025-08" db="UniProtKB">
        <authorList>
            <consortium name="RefSeq"/>
        </authorList>
    </citation>
    <scope>IDENTIFICATION</scope>
    <source>
        <tissue evidence="9">Muscle</tissue>
    </source>
</reference>
<dbReference type="GeneID" id="111087509"/>
<evidence type="ECO:0000313" key="9">
    <source>
        <dbReference type="RefSeq" id="XP_022250071.1"/>
    </source>
</evidence>
<accession>A0ABM1T2G5</accession>
<feature type="domain" description="Fibronectin type-III" evidence="7">
    <location>
        <begin position="326"/>
        <end position="371"/>
    </location>
</feature>
<feature type="signal peptide" evidence="5">
    <location>
        <begin position="1"/>
        <end position="30"/>
    </location>
</feature>
<name>A0ABM1T2G5_LIMPO</name>
<dbReference type="Pfam" id="PF13927">
    <property type="entry name" value="Ig_3"/>
    <property type="match status" value="1"/>
</dbReference>
<evidence type="ECO:0000256" key="1">
    <source>
        <dbReference type="ARBA" id="ARBA00022729"/>
    </source>
</evidence>
<feature type="domain" description="Ig-like" evidence="6">
    <location>
        <begin position="34"/>
        <end position="124"/>
    </location>
</feature>
<dbReference type="InterPro" id="IPR003961">
    <property type="entry name" value="FN3_dom"/>
</dbReference>
<feature type="chain" id="PRO_5045512638" evidence="5">
    <location>
        <begin position="31"/>
        <end position="371"/>
    </location>
</feature>
<evidence type="ECO:0000256" key="5">
    <source>
        <dbReference type="SAM" id="SignalP"/>
    </source>
</evidence>
<dbReference type="Pfam" id="PF00041">
    <property type="entry name" value="fn3"/>
    <property type="match status" value="1"/>
</dbReference>
<keyword evidence="1 5" id="KW-0732">Signal</keyword>
<dbReference type="PANTHER" id="PTHR45080:SF8">
    <property type="entry name" value="IG-LIKE DOMAIN-CONTAINING PROTEIN"/>
    <property type="match status" value="1"/>
</dbReference>
<dbReference type="Gene3D" id="2.60.40.10">
    <property type="entry name" value="Immunoglobulins"/>
    <property type="match status" value="4"/>
</dbReference>
<dbReference type="InterPro" id="IPR003599">
    <property type="entry name" value="Ig_sub"/>
</dbReference>
<dbReference type="Proteomes" id="UP000694941">
    <property type="component" value="Unplaced"/>
</dbReference>
<dbReference type="PANTHER" id="PTHR45080">
    <property type="entry name" value="CONTACTIN 5"/>
    <property type="match status" value="1"/>
</dbReference>
<dbReference type="InterPro" id="IPR050958">
    <property type="entry name" value="Cell_Adh-Cytoskel_Orgn"/>
</dbReference>
<protein>
    <submittedName>
        <fullName evidence="9">Down syndrome cell adhesion molecule-like protein Dscam2</fullName>
    </submittedName>
</protein>
<dbReference type="CDD" id="cd00063">
    <property type="entry name" value="FN3"/>
    <property type="match status" value="1"/>
</dbReference>
<dbReference type="SMART" id="SM00408">
    <property type="entry name" value="IGc2"/>
    <property type="match status" value="3"/>
</dbReference>
<dbReference type="InterPro" id="IPR013783">
    <property type="entry name" value="Ig-like_fold"/>
</dbReference>
<dbReference type="InterPro" id="IPR013098">
    <property type="entry name" value="Ig_I-set"/>
</dbReference>
<evidence type="ECO:0000256" key="4">
    <source>
        <dbReference type="ARBA" id="ARBA00023319"/>
    </source>
</evidence>
<keyword evidence="8" id="KW-1185">Reference proteome</keyword>
<keyword evidence="3" id="KW-1015">Disulfide bond</keyword>
<evidence type="ECO:0000256" key="2">
    <source>
        <dbReference type="ARBA" id="ARBA00022737"/>
    </source>
</evidence>
<dbReference type="RefSeq" id="XP_022250071.1">
    <property type="nucleotide sequence ID" value="XM_022394363.1"/>
</dbReference>